<dbReference type="AlphaFoldDB" id="A0A8K0RBH4"/>
<evidence type="ECO:0000256" key="1">
    <source>
        <dbReference type="SAM" id="Phobius"/>
    </source>
</evidence>
<keyword evidence="1" id="KW-1133">Transmembrane helix</keyword>
<comment type="caution">
    <text evidence="2">The sequence shown here is derived from an EMBL/GenBank/DDBJ whole genome shotgun (WGS) entry which is preliminary data.</text>
</comment>
<dbReference type="EMBL" id="JAGMVJ010000003">
    <property type="protein sequence ID" value="KAH7092229.1"/>
    <property type="molecule type" value="Genomic_DNA"/>
</dbReference>
<keyword evidence="3" id="KW-1185">Reference proteome</keyword>
<organism evidence="2 3">
    <name type="scientific">Paraphoma chrysanthemicola</name>
    <dbReference type="NCBI Taxonomy" id="798071"/>
    <lineage>
        <taxon>Eukaryota</taxon>
        <taxon>Fungi</taxon>
        <taxon>Dikarya</taxon>
        <taxon>Ascomycota</taxon>
        <taxon>Pezizomycotina</taxon>
        <taxon>Dothideomycetes</taxon>
        <taxon>Pleosporomycetidae</taxon>
        <taxon>Pleosporales</taxon>
        <taxon>Pleosporineae</taxon>
        <taxon>Phaeosphaeriaceae</taxon>
        <taxon>Paraphoma</taxon>
    </lineage>
</organism>
<proteinExistence type="predicted"/>
<protein>
    <submittedName>
        <fullName evidence="2">Uncharacterized protein</fullName>
    </submittedName>
</protein>
<gene>
    <name evidence="2" type="ORF">FB567DRAFT_614095</name>
</gene>
<sequence length="390" mass="45056">MMSSTSTYDLLFINPLHAISHVELRHLAQALWEWTYCGNCPDNSFCFAQHCAWNERAKRLRNFWSHYQDMTSAYKPDFLSGCPALTSHDDLFALIRLIKQHRDAPRAQLLHDFFEDSGRYHTSNADQRPTSADQNRAFNMAASLLFHVNCMHPHDNANIHTGTDFALFWRDNVSARQFKDIAFPSRSHTYFDSHHGSSHVRSKLAALSAVQLKKRSGLRIRATSDISCHLLLDPVDRSVQVFHWTPILQEVLLETHQDTSNSIMPRQLALELLHTIHKVLFPVNRASGLLIKSLVAKEGFDENFGRYELAPYKRDDDPEITYTYFGSRLADLYDEPQRWESWFVKKSRPSYMLMITMIGVIITVFIGIIGLGLVGVQTWIAWQQWRHPVN</sequence>
<evidence type="ECO:0000313" key="2">
    <source>
        <dbReference type="EMBL" id="KAH7092229.1"/>
    </source>
</evidence>
<dbReference type="OrthoDB" id="5428890at2759"/>
<dbReference type="Proteomes" id="UP000813461">
    <property type="component" value="Unassembled WGS sequence"/>
</dbReference>
<reference evidence="2" key="1">
    <citation type="journal article" date="2021" name="Nat. Commun.">
        <title>Genetic determinants of endophytism in the Arabidopsis root mycobiome.</title>
        <authorList>
            <person name="Mesny F."/>
            <person name="Miyauchi S."/>
            <person name="Thiergart T."/>
            <person name="Pickel B."/>
            <person name="Atanasova L."/>
            <person name="Karlsson M."/>
            <person name="Huettel B."/>
            <person name="Barry K.W."/>
            <person name="Haridas S."/>
            <person name="Chen C."/>
            <person name="Bauer D."/>
            <person name="Andreopoulos W."/>
            <person name="Pangilinan J."/>
            <person name="LaButti K."/>
            <person name="Riley R."/>
            <person name="Lipzen A."/>
            <person name="Clum A."/>
            <person name="Drula E."/>
            <person name="Henrissat B."/>
            <person name="Kohler A."/>
            <person name="Grigoriev I.V."/>
            <person name="Martin F.M."/>
            <person name="Hacquard S."/>
        </authorList>
    </citation>
    <scope>NUCLEOTIDE SEQUENCE</scope>
    <source>
        <strain evidence="2">MPI-SDFR-AT-0120</strain>
    </source>
</reference>
<accession>A0A8K0RBH4</accession>
<feature type="transmembrane region" description="Helical" evidence="1">
    <location>
        <begin position="351"/>
        <end position="380"/>
    </location>
</feature>
<name>A0A8K0RBH4_9PLEO</name>
<evidence type="ECO:0000313" key="3">
    <source>
        <dbReference type="Proteomes" id="UP000813461"/>
    </source>
</evidence>
<keyword evidence="1" id="KW-0472">Membrane</keyword>
<keyword evidence="1" id="KW-0812">Transmembrane</keyword>